<evidence type="ECO:0000313" key="2">
    <source>
        <dbReference type="EMBL" id="TSJ79121.1"/>
    </source>
</evidence>
<keyword evidence="3" id="KW-1185">Reference proteome</keyword>
<dbReference type="AlphaFoldDB" id="A0A556QR60"/>
<reference evidence="2 3" key="1">
    <citation type="submission" date="2019-07" db="EMBL/GenBank/DDBJ databases">
        <title>Description of 53C-WASEF.</title>
        <authorList>
            <person name="Pitt A."/>
            <person name="Hahn M.W."/>
        </authorList>
    </citation>
    <scope>NUCLEOTIDE SEQUENCE [LARGE SCALE GENOMIC DNA]</scope>
    <source>
        <strain evidence="2 3">53C-WASEF</strain>
    </source>
</reference>
<keyword evidence="1" id="KW-1133">Transmembrane helix</keyword>
<dbReference type="InterPro" id="IPR014562">
    <property type="entry name" value="UCP030959_TPR_rpt-cont"/>
</dbReference>
<comment type="caution">
    <text evidence="2">The sequence shown here is derived from an EMBL/GenBank/DDBJ whole genome shotgun (WGS) entry which is preliminary data.</text>
</comment>
<dbReference type="Proteomes" id="UP000315648">
    <property type="component" value="Unassembled WGS sequence"/>
</dbReference>
<dbReference type="PIRSF" id="PIRSF030959">
    <property type="entry name" value="UCP030959"/>
    <property type="match status" value="1"/>
</dbReference>
<dbReference type="InterPro" id="IPR011990">
    <property type="entry name" value="TPR-like_helical_dom_sf"/>
</dbReference>
<keyword evidence="1" id="KW-0472">Membrane</keyword>
<sequence length="251" mass="28419">MEFFGIYSLPTALEVALKIFCIVHVIRNDRSYLWIMLILFLPFFGSAIYFCMEILPGLKTGGRRGGASFKVPQTSARTISKMREQLEFSNTTQNRTRLAQALASAKRFPEALDTLNDCLQGVFKDDPLLTYERAQVYFAAGRYDEALADLTRLDELRSRHAAPARFLLAARCHEALGDETLALRTYEEAVSVGSGEEARSRYAQLLNKTGRTDEAGRLFREIISHAKHGDRHYRRLNGEWIKVAKAHVAKV</sequence>
<organism evidence="2 3">
    <name type="scientific">Rariglobus hedericola</name>
    <dbReference type="NCBI Taxonomy" id="2597822"/>
    <lineage>
        <taxon>Bacteria</taxon>
        <taxon>Pseudomonadati</taxon>
        <taxon>Verrucomicrobiota</taxon>
        <taxon>Opitutia</taxon>
        <taxon>Opitutales</taxon>
        <taxon>Opitutaceae</taxon>
        <taxon>Rariglobus</taxon>
    </lineage>
</organism>
<evidence type="ECO:0000256" key="1">
    <source>
        <dbReference type="SAM" id="Phobius"/>
    </source>
</evidence>
<accession>A0A556QR60</accession>
<dbReference type="SUPFAM" id="SSF48452">
    <property type="entry name" value="TPR-like"/>
    <property type="match status" value="1"/>
</dbReference>
<evidence type="ECO:0000313" key="3">
    <source>
        <dbReference type="Proteomes" id="UP000315648"/>
    </source>
</evidence>
<proteinExistence type="predicted"/>
<feature type="transmembrane region" description="Helical" evidence="1">
    <location>
        <begin position="32"/>
        <end position="55"/>
    </location>
</feature>
<dbReference type="RefSeq" id="WP_144229464.1">
    <property type="nucleotide sequence ID" value="NZ_CBCRVV010000005.1"/>
</dbReference>
<dbReference type="Gene3D" id="1.25.40.10">
    <property type="entry name" value="Tetratricopeptide repeat domain"/>
    <property type="match status" value="1"/>
</dbReference>
<dbReference type="EMBL" id="VMBG01000001">
    <property type="protein sequence ID" value="TSJ79121.1"/>
    <property type="molecule type" value="Genomic_DNA"/>
</dbReference>
<protein>
    <submittedName>
        <fullName evidence="2">Uncharacterized protein</fullName>
    </submittedName>
</protein>
<feature type="transmembrane region" description="Helical" evidence="1">
    <location>
        <begin position="7"/>
        <end position="26"/>
    </location>
</feature>
<gene>
    <name evidence="2" type="ORF">FPL22_07460</name>
</gene>
<dbReference type="OrthoDB" id="200328at2"/>
<dbReference type="GO" id="GO:0005886">
    <property type="term" value="C:plasma membrane"/>
    <property type="evidence" value="ECO:0007669"/>
    <property type="project" value="UniProtKB-SubCell"/>
</dbReference>
<name>A0A556QR60_9BACT</name>
<keyword evidence="1" id="KW-0812">Transmembrane</keyword>